<comment type="caution">
    <text evidence="2">The sequence shown here is derived from an EMBL/GenBank/DDBJ whole genome shotgun (WGS) entry which is preliminary data.</text>
</comment>
<reference evidence="1" key="3">
    <citation type="submission" date="2015-04" db="EMBL/GenBank/DDBJ databases">
        <title>Physiological reanalysis, assessment of diazotrophy, and genome sequences of multiple isolates of Streptomyces thermoautotrophicus.</title>
        <authorList>
            <person name="MacKellar D.C."/>
            <person name="Lieber L."/>
            <person name="Norman J."/>
            <person name="Bolger A."/>
            <person name="Tobin C."/>
            <person name="Murray J.W."/>
            <person name="Woodward J."/>
            <person name="Friesen M."/>
            <person name="Prell J."/>
        </authorList>
    </citation>
    <scope>NUCLEOTIDE SEQUENCE [LARGE SCALE GENOMIC DNA]</scope>
    <source>
        <strain evidence="1">H1</strain>
    </source>
</reference>
<dbReference type="EMBL" id="JYIK01000877">
    <property type="protein sequence ID" value="KWX09154.1"/>
    <property type="molecule type" value="Genomic_DNA"/>
</dbReference>
<name>A0A132N021_9ACTN</name>
<keyword evidence="4" id="KW-1185">Reference proteome</keyword>
<proteinExistence type="predicted"/>
<reference evidence="5" key="1">
    <citation type="submission" date="2015-02" db="EMBL/GenBank/DDBJ databases">
        <title>Physiological reanalysis, assessment of diazotrophy, and genome sequences of multiple isolates of Streptomyces thermoautotrophicus.</title>
        <authorList>
            <person name="MacKellar D.C."/>
            <person name="Lieber L."/>
            <person name="Norman J."/>
            <person name="Bolger A."/>
            <person name="Tobin C."/>
            <person name="Murray J.W."/>
            <person name="Friesen M."/>
            <person name="Prell J."/>
        </authorList>
    </citation>
    <scope>NUCLEOTIDE SEQUENCE [LARGE SCALE GENOMIC DNA]</scope>
    <source>
        <strain evidence="5">UBT1</strain>
    </source>
</reference>
<evidence type="ECO:0000313" key="2">
    <source>
        <dbReference type="EMBL" id="KWX03491.1"/>
    </source>
</evidence>
<dbReference type="OrthoDB" id="4088409at2"/>
<dbReference type="Proteomes" id="UP000070188">
    <property type="component" value="Unassembled WGS sequence"/>
</dbReference>
<sequence>MADLAALAERVPGDRRLAALGLSAMACVELAHRPFRVTVRAEGDFALGVNELAGKFGARPVPRFLGALRLRLPRLTPPRIRPLPPPQLGSRVVDLWVVDDHDWQYRLATTEGTAELEIAMTGGKVTYVTPELGTQTLPADETPEGAWWAVIDQRIAEMFRPNLLVSQLMDVQAEEATRLGRPAIALTARPRPFPTNPYSSWAPPEATRCQFTVDRETGLLLSARAHVDDREVAHYQVTALELTP</sequence>
<dbReference type="EMBL" id="LAXD01000001">
    <property type="protein sequence ID" value="KWX02331.1"/>
    <property type="molecule type" value="Genomic_DNA"/>
</dbReference>
<evidence type="ECO:0000313" key="6">
    <source>
        <dbReference type="Proteomes" id="UP000070659"/>
    </source>
</evidence>
<evidence type="ECO:0000313" key="1">
    <source>
        <dbReference type="EMBL" id="KWX02331.1"/>
    </source>
</evidence>
<gene>
    <name evidence="1" type="ORF">LI90_3374</name>
    <name evidence="2" type="ORF">TH66_11400</name>
    <name evidence="3" type="ORF">TR74_11330</name>
</gene>
<dbReference type="PATRIC" id="fig|1469144.10.peg.3625"/>
<evidence type="ECO:0000313" key="5">
    <source>
        <dbReference type="Proteomes" id="UP000070598"/>
    </source>
</evidence>
<dbReference type="STRING" id="1469144.LI90_3374"/>
<dbReference type="EMBL" id="JYIJ01000017">
    <property type="protein sequence ID" value="KWX03491.1"/>
    <property type="molecule type" value="Genomic_DNA"/>
</dbReference>
<evidence type="ECO:0000313" key="4">
    <source>
        <dbReference type="Proteomes" id="UP000070188"/>
    </source>
</evidence>
<accession>A0A132N021</accession>
<dbReference type="AlphaFoldDB" id="A0A132N021"/>
<evidence type="ECO:0000313" key="3">
    <source>
        <dbReference type="EMBL" id="KWX09154.1"/>
    </source>
</evidence>
<protein>
    <submittedName>
        <fullName evidence="2">Uncharacterized protein</fullName>
    </submittedName>
</protein>
<dbReference type="Proteomes" id="UP000070598">
    <property type="component" value="Unassembled WGS sequence"/>
</dbReference>
<dbReference type="RefSeq" id="WP_066889268.1">
    <property type="nucleotide sequence ID" value="NZ_JYIJ01000017.1"/>
</dbReference>
<reference evidence="4" key="4">
    <citation type="submission" date="2015-04" db="EMBL/GenBank/DDBJ databases">
        <title>Physiological reanalysis, assessment of diazotrophy, and genome sequences of multiple isolates of Streptomyces thermoautotrophicus.</title>
        <authorList>
            <person name="MacKellar D.C."/>
            <person name="Lieber L."/>
            <person name="Norman J."/>
            <person name="Bolger A."/>
            <person name="Tobin C."/>
            <person name="Murray J.W."/>
            <person name="Chang R."/>
            <person name="Ford T."/>
            <person name="Nguyen P.Q."/>
            <person name="Woodward J."/>
            <person name="Permingeat H."/>
            <person name="Joshi N.S."/>
            <person name="Silver P.A."/>
            <person name="Usadel B."/>
            <person name="Rutherford A.W."/>
            <person name="Friesen M."/>
            <person name="Prell J."/>
        </authorList>
    </citation>
    <scope>NUCLEOTIDE SEQUENCE [LARGE SCALE GENOMIC DNA]</scope>
    <source>
        <strain evidence="4">H1</strain>
    </source>
</reference>
<organism evidence="2 6">
    <name type="scientific">Carbonactinospora thermoautotrophica</name>
    <dbReference type="NCBI Taxonomy" id="1469144"/>
    <lineage>
        <taxon>Bacteria</taxon>
        <taxon>Bacillati</taxon>
        <taxon>Actinomycetota</taxon>
        <taxon>Actinomycetes</taxon>
        <taxon>Kitasatosporales</taxon>
        <taxon>Carbonactinosporaceae</taxon>
        <taxon>Carbonactinospora</taxon>
    </lineage>
</organism>
<reference evidence="2 6" key="2">
    <citation type="submission" date="2015-02" db="EMBL/GenBank/DDBJ databases">
        <title>Physiological reanalysis, assessment of diazotrophy, and genome sequences of multiple isolates of Streptomyces thermoautotrophicus.</title>
        <authorList>
            <person name="MacKellar D.C."/>
            <person name="Lieber L."/>
            <person name="Norman J."/>
            <person name="Bolger A."/>
            <person name="Tobin C."/>
            <person name="Murray J.W."/>
            <person name="Prell J."/>
        </authorList>
    </citation>
    <scope>NUCLEOTIDE SEQUENCE [LARGE SCALE GENOMIC DNA]</scope>
    <source>
        <strain evidence="2 6">UBT1</strain>
    </source>
</reference>
<dbReference type="Proteomes" id="UP000070659">
    <property type="component" value="Unassembled WGS sequence"/>
</dbReference>